<dbReference type="SUPFAM" id="SSF53383">
    <property type="entry name" value="PLP-dependent transferases"/>
    <property type="match status" value="1"/>
</dbReference>
<dbReference type="EC" id="2.6.1.-" evidence="6"/>
<dbReference type="InterPro" id="IPR004839">
    <property type="entry name" value="Aminotransferase_I/II_large"/>
</dbReference>
<dbReference type="Pfam" id="PF00155">
    <property type="entry name" value="Aminotran_1_2"/>
    <property type="match status" value="1"/>
</dbReference>
<dbReference type="InterPro" id="IPR050596">
    <property type="entry name" value="AspAT/PAT-like"/>
</dbReference>
<keyword evidence="4 6" id="KW-0808">Transferase</keyword>
<keyword evidence="5" id="KW-0663">Pyridoxal phosphate</keyword>
<proteinExistence type="inferred from homology"/>
<dbReference type="Gene3D" id="3.40.640.10">
    <property type="entry name" value="Type I PLP-dependent aspartate aminotransferase-like (Major domain)"/>
    <property type="match status" value="1"/>
</dbReference>
<dbReference type="GO" id="GO:0008483">
    <property type="term" value="F:transaminase activity"/>
    <property type="evidence" value="ECO:0007669"/>
    <property type="project" value="UniProtKB-KW"/>
</dbReference>
<dbReference type="PROSITE" id="PS00105">
    <property type="entry name" value="AA_TRANSFER_CLASS_1"/>
    <property type="match status" value="1"/>
</dbReference>
<dbReference type="InterPro" id="IPR015424">
    <property type="entry name" value="PyrdxlP-dep_Trfase"/>
</dbReference>
<dbReference type="EMBL" id="PQCO01000095">
    <property type="protein sequence ID" value="PUE05162.1"/>
    <property type="molecule type" value="Genomic_DNA"/>
</dbReference>
<dbReference type="PANTHER" id="PTHR46383:SF2">
    <property type="entry name" value="AMINOTRANSFERASE"/>
    <property type="match status" value="1"/>
</dbReference>
<name>A0A6N4E5N3_9GAMM</name>
<dbReference type="NCBIfam" id="NF006514">
    <property type="entry name" value="PRK08960.1"/>
    <property type="match status" value="1"/>
</dbReference>
<evidence type="ECO:0000259" key="7">
    <source>
        <dbReference type="Pfam" id="PF00155"/>
    </source>
</evidence>
<dbReference type="PANTHER" id="PTHR46383">
    <property type="entry name" value="ASPARTATE AMINOTRANSFERASE"/>
    <property type="match status" value="1"/>
</dbReference>
<evidence type="ECO:0000256" key="6">
    <source>
        <dbReference type="RuleBase" id="RU000481"/>
    </source>
</evidence>
<dbReference type="Proteomes" id="UP000250928">
    <property type="component" value="Unassembled WGS sequence"/>
</dbReference>
<dbReference type="CDD" id="cd00609">
    <property type="entry name" value="AAT_like"/>
    <property type="match status" value="1"/>
</dbReference>
<accession>A0A6N4E5N3</accession>
<organism evidence="8 9">
    <name type="scientific">Candidatus Sedimenticola endophacoides</name>
    <dbReference type="NCBI Taxonomy" id="2548426"/>
    <lineage>
        <taxon>Bacteria</taxon>
        <taxon>Pseudomonadati</taxon>
        <taxon>Pseudomonadota</taxon>
        <taxon>Gammaproteobacteria</taxon>
        <taxon>Chromatiales</taxon>
        <taxon>Sedimenticolaceae</taxon>
        <taxon>Sedimenticola</taxon>
    </lineage>
</organism>
<feature type="domain" description="Aminotransferase class I/classII large" evidence="7">
    <location>
        <begin position="36"/>
        <end position="382"/>
    </location>
</feature>
<evidence type="ECO:0000256" key="4">
    <source>
        <dbReference type="ARBA" id="ARBA00022679"/>
    </source>
</evidence>
<evidence type="ECO:0000256" key="1">
    <source>
        <dbReference type="ARBA" id="ARBA00001933"/>
    </source>
</evidence>
<comment type="similarity">
    <text evidence="2 6">Belongs to the class-I pyridoxal-phosphate-dependent aminotransferase family.</text>
</comment>
<gene>
    <name evidence="8" type="ORF">C3L24_01840</name>
</gene>
<keyword evidence="3 6" id="KW-0032">Aminotransferase</keyword>
<comment type="cofactor">
    <cofactor evidence="1 6">
        <name>pyridoxal 5'-phosphate</name>
        <dbReference type="ChEBI" id="CHEBI:597326"/>
    </cofactor>
</comment>
<dbReference type="GO" id="GO:0006520">
    <property type="term" value="P:amino acid metabolic process"/>
    <property type="evidence" value="ECO:0007669"/>
    <property type="project" value="InterPro"/>
</dbReference>
<dbReference type="NCBIfam" id="NF005601">
    <property type="entry name" value="PRK07337.1"/>
    <property type="match status" value="1"/>
</dbReference>
<evidence type="ECO:0000256" key="5">
    <source>
        <dbReference type="ARBA" id="ARBA00022898"/>
    </source>
</evidence>
<evidence type="ECO:0000313" key="8">
    <source>
        <dbReference type="EMBL" id="PUE05162.1"/>
    </source>
</evidence>
<evidence type="ECO:0000313" key="9">
    <source>
        <dbReference type="Proteomes" id="UP000250928"/>
    </source>
</evidence>
<dbReference type="InterPro" id="IPR015421">
    <property type="entry name" value="PyrdxlP-dep_Trfase_major"/>
</dbReference>
<dbReference type="GO" id="GO:0030170">
    <property type="term" value="F:pyridoxal phosphate binding"/>
    <property type="evidence" value="ECO:0007669"/>
    <property type="project" value="InterPro"/>
</dbReference>
<protein>
    <recommendedName>
        <fullName evidence="6">Aminotransferase</fullName>
        <ecNumber evidence="6">2.6.1.-</ecNumber>
    </recommendedName>
</protein>
<sequence length="390" mass="43225">MTQLPETARRMGRIQPFYVMELLARARELESRGRSIIHMEVGEPDFPTPRPVVRAGADALREGHIHYTPAKGIPELRRAIADFYRKRYGVAVDPQRVVVTPGSSGALQLVMGALVDPGDEVLMADPSYPCNRHFAYLAGGEALAVPVGPETGYQLTPDLVERHWGERTKMVMVASPSNPTGTLLDPEALAGIHRVVRARGGVLLVDEIYQGLTYGVGERSALEVADDLFVINSFSKYFGMTGWRLGWMVAPACYVDAVDRLAQNIFLSPPTVSQQAAMAAFSDDTLAILEERRRQFEARRDYLLPALRSLGFDIPATPRGAFYLYADCSRFTSDSFDFAMRLLEEEGVAVTPGKDFGFNRPHQHLRFAYTTGLDKLQEGIGRITRFIGKA</sequence>
<evidence type="ECO:0000256" key="3">
    <source>
        <dbReference type="ARBA" id="ARBA00022576"/>
    </source>
</evidence>
<evidence type="ECO:0000256" key="2">
    <source>
        <dbReference type="ARBA" id="ARBA00007441"/>
    </source>
</evidence>
<dbReference type="InterPro" id="IPR004838">
    <property type="entry name" value="NHTrfase_class1_PyrdxlP-BS"/>
</dbReference>
<reference evidence="8 9" key="1">
    <citation type="submission" date="2018-01" db="EMBL/GenBank/DDBJ databases">
        <title>Novel co-symbiosis in the lucinid bivalve Phacoides pectinatus.</title>
        <authorList>
            <person name="Lim S.J."/>
            <person name="Davis B.G."/>
            <person name="Gill D.E."/>
            <person name="Engel A.S."/>
            <person name="Anderson L.C."/>
            <person name="Campbell B.J."/>
        </authorList>
    </citation>
    <scope>NUCLEOTIDE SEQUENCE [LARGE SCALE GENOMIC DNA]</scope>
    <source>
        <strain evidence="8">N3_P5</strain>
    </source>
</reference>
<dbReference type="AlphaFoldDB" id="A0A6N4E5N3"/>
<comment type="caution">
    <text evidence="8">The sequence shown here is derived from an EMBL/GenBank/DDBJ whole genome shotgun (WGS) entry which is preliminary data.</text>
</comment>